<accession>A0A165FC04</accession>
<feature type="compositionally biased region" description="Polar residues" evidence="1">
    <location>
        <begin position="209"/>
        <end position="252"/>
    </location>
</feature>
<gene>
    <name evidence="2" type="ORF">LAESUDRAFT_52664</name>
</gene>
<proteinExistence type="predicted"/>
<reference evidence="2 3" key="1">
    <citation type="journal article" date="2016" name="Mol. Biol. Evol.">
        <title>Comparative Genomics of Early-Diverging Mushroom-Forming Fungi Provides Insights into the Origins of Lignocellulose Decay Capabilities.</title>
        <authorList>
            <person name="Nagy L.G."/>
            <person name="Riley R."/>
            <person name="Tritt A."/>
            <person name="Adam C."/>
            <person name="Daum C."/>
            <person name="Floudas D."/>
            <person name="Sun H."/>
            <person name="Yadav J.S."/>
            <person name="Pangilinan J."/>
            <person name="Larsson K.H."/>
            <person name="Matsuura K."/>
            <person name="Barry K."/>
            <person name="Labutti K."/>
            <person name="Kuo R."/>
            <person name="Ohm R.A."/>
            <person name="Bhattacharya S.S."/>
            <person name="Shirouzu T."/>
            <person name="Yoshinaga Y."/>
            <person name="Martin F.M."/>
            <person name="Grigoriev I.V."/>
            <person name="Hibbett D.S."/>
        </authorList>
    </citation>
    <scope>NUCLEOTIDE SEQUENCE [LARGE SCALE GENOMIC DNA]</scope>
    <source>
        <strain evidence="2 3">93-53</strain>
    </source>
</reference>
<dbReference type="InParanoid" id="A0A165FC04"/>
<dbReference type="EMBL" id="KV427614">
    <property type="protein sequence ID" value="KZT08739.1"/>
    <property type="molecule type" value="Genomic_DNA"/>
</dbReference>
<evidence type="ECO:0000256" key="1">
    <source>
        <dbReference type="SAM" id="MobiDB-lite"/>
    </source>
</evidence>
<evidence type="ECO:0000313" key="3">
    <source>
        <dbReference type="Proteomes" id="UP000076871"/>
    </source>
</evidence>
<organism evidence="2 3">
    <name type="scientific">Laetiporus sulphureus 93-53</name>
    <dbReference type="NCBI Taxonomy" id="1314785"/>
    <lineage>
        <taxon>Eukaryota</taxon>
        <taxon>Fungi</taxon>
        <taxon>Dikarya</taxon>
        <taxon>Basidiomycota</taxon>
        <taxon>Agaricomycotina</taxon>
        <taxon>Agaricomycetes</taxon>
        <taxon>Polyporales</taxon>
        <taxon>Laetiporus</taxon>
    </lineage>
</organism>
<dbReference type="Proteomes" id="UP000076871">
    <property type="component" value="Unassembled WGS sequence"/>
</dbReference>
<evidence type="ECO:0000313" key="2">
    <source>
        <dbReference type="EMBL" id="KZT08739.1"/>
    </source>
</evidence>
<keyword evidence="3" id="KW-1185">Reference proteome</keyword>
<dbReference type="AlphaFoldDB" id="A0A165FC04"/>
<name>A0A165FC04_9APHY</name>
<sequence length="350" mass="37849">MGNISMMPELNPPHNHRPLDRQNIPRPIRAHLWPGVHLFPDAHNGPAQGQVPRLVTAAVLSQGNNLHPQAAIAPSQVQASGLVSAATLSQNDVLHPQAALAPFQGQSSGLRAPAALLQGDVFYQRDSGAPLLPDQVFHPGAQAVSFQGHARNLPVPPDLQDSNVDSVSTSLSELSMVADSRRNAAIAGNRETPVPQAGPSTYRRDREPSTPSNARGEQNTPRYSHPSAASVSQSPVRSASQRSYTGRSQTRDPTPASERGLYPDVHRFLRDAFAGINSDPPPHFARAFTDIGVTNDLRLDLLASSDPQAGDWGNLEQALLRGDMANYILWLAVKKGLKERAERIMLGRRR</sequence>
<feature type="region of interest" description="Disordered" evidence="1">
    <location>
        <begin position="183"/>
        <end position="262"/>
    </location>
</feature>
<dbReference type="RefSeq" id="XP_040766479.1">
    <property type="nucleotide sequence ID" value="XM_040902812.1"/>
</dbReference>
<feature type="region of interest" description="Disordered" evidence="1">
    <location>
        <begin position="1"/>
        <end position="21"/>
    </location>
</feature>
<protein>
    <submittedName>
        <fullName evidence="2">Uncharacterized protein</fullName>
    </submittedName>
</protein>
<dbReference type="GeneID" id="63819843"/>